<reference evidence="5" key="1">
    <citation type="submission" date="2021-08" db="EMBL/GenBank/DDBJ databases">
        <title>WGS assembly of Ceratopteris richardii.</title>
        <authorList>
            <person name="Marchant D.B."/>
            <person name="Chen G."/>
            <person name="Jenkins J."/>
            <person name="Shu S."/>
            <person name="Leebens-Mack J."/>
            <person name="Grimwood J."/>
            <person name="Schmutz J."/>
            <person name="Soltis P."/>
            <person name="Soltis D."/>
            <person name="Chen Z.-H."/>
        </authorList>
    </citation>
    <scope>NUCLEOTIDE SEQUENCE</scope>
    <source>
        <strain evidence="5">Whitten #5841</strain>
        <tissue evidence="5">Leaf</tissue>
    </source>
</reference>
<comment type="similarity">
    <text evidence="1 4">Belongs to the short-chain dehydrogenases/reductases (SDR) family.</text>
</comment>
<dbReference type="Pfam" id="PF13561">
    <property type="entry name" value="adh_short_C2"/>
    <property type="match status" value="1"/>
</dbReference>
<dbReference type="Proteomes" id="UP000825935">
    <property type="component" value="Chromosome 30"/>
</dbReference>
<protein>
    <submittedName>
        <fullName evidence="5">Uncharacterized protein</fullName>
    </submittedName>
</protein>
<evidence type="ECO:0000256" key="4">
    <source>
        <dbReference type="RuleBase" id="RU000363"/>
    </source>
</evidence>
<sequence>MMNANRSWWNEETVAVITGGNKGIGFEVCKQFANLGFRVILTARDADRGQKALVALRNEGFQTVSFHQLDVSNKASVADFASWISQEHGHVDILVNNAGTNGVYVDELYVKENNMKLEDLLWSEQQSSKGFIVEYESAKACMETNYYGAKHVIRALLPLLRSSSRGARIINVGSLFGQLHNLRSSKLQQELADVDHLSDALIDQVLEMYLNDVKQKIWEDKGWPLKFPSYKMSKIALHAYTRLLATQLEKDVPKVFVNCVHPGFVRTDITSGMGNISAQEGAENIVRVALLPPNECPSGQLFLEKKVGQF</sequence>
<dbReference type="SUPFAM" id="SSF51735">
    <property type="entry name" value="NAD(P)-binding Rossmann-fold domains"/>
    <property type="match status" value="1"/>
</dbReference>
<dbReference type="PRINTS" id="PR00081">
    <property type="entry name" value="GDHRDH"/>
</dbReference>
<keyword evidence="3" id="KW-0560">Oxidoreductase</keyword>
<dbReference type="PANTHER" id="PTHR43490:SF99">
    <property type="entry name" value="SHORT-CHAIN DEHYDROGENASE_REDUCTASE"/>
    <property type="match status" value="1"/>
</dbReference>
<dbReference type="InterPro" id="IPR002347">
    <property type="entry name" value="SDR_fam"/>
</dbReference>
<gene>
    <name evidence="5" type="ORF">KP509_30G026500</name>
</gene>
<organism evidence="5 6">
    <name type="scientific">Ceratopteris richardii</name>
    <name type="common">Triangle waterfern</name>
    <dbReference type="NCBI Taxonomy" id="49495"/>
    <lineage>
        <taxon>Eukaryota</taxon>
        <taxon>Viridiplantae</taxon>
        <taxon>Streptophyta</taxon>
        <taxon>Embryophyta</taxon>
        <taxon>Tracheophyta</taxon>
        <taxon>Polypodiopsida</taxon>
        <taxon>Polypodiidae</taxon>
        <taxon>Polypodiales</taxon>
        <taxon>Pteridineae</taxon>
        <taxon>Pteridaceae</taxon>
        <taxon>Parkerioideae</taxon>
        <taxon>Ceratopteris</taxon>
    </lineage>
</organism>
<keyword evidence="2" id="KW-0521">NADP</keyword>
<dbReference type="AlphaFoldDB" id="A0A8T2R121"/>
<dbReference type="GO" id="GO:0016491">
    <property type="term" value="F:oxidoreductase activity"/>
    <property type="evidence" value="ECO:0007669"/>
    <property type="project" value="UniProtKB-KW"/>
</dbReference>
<dbReference type="GO" id="GO:0016020">
    <property type="term" value="C:membrane"/>
    <property type="evidence" value="ECO:0007669"/>
    <property type="project" value="TreeGrafter"/>
</dbReference>
<dbReference type="OrthoDB" id="1933717at2759"/>
<accession>A0A8T2R121</accession>
<dbReference type="Pfam" id="PF00106">
    <property type="entry name" value="adh_short"/>
    <property type="match status" value="1"/>
</dbReference>
<dbReference type="PANTHER" id="PTHR43490">
    <property type="entry name" value="(+)-NEOMENTHOL DEHYDROGENASE"/>
    <property type="match status" value="1"/>
</dbReference>
<evidence type="ECO:0000256" key="1">
    <source>
        <dbReference type="ARBA" id="ARBA00006484"/>
    </source>
</evidence>
<dbReference type="InterPro" id="IPR036291">
    <property type="entry name" value="NAD(P)-bd_dom_sf"/>
</dbReference>
<comment type="caution">
    <text evidence="5">The sequence shown here is derived from an EMBL/GenBank/DDBJ whole genome shotgun (WGS) entry which is preliminary data.</text>
</comment>
<evidence type="ECO:0000256" key="3">
    <source>
        <dbReference type="ARBA" id="ARBA00023002"/>
    </source>
</evidence>
<evidence type="ECO:0000313" key="6">
    <source>
        <dbReference type="Proteomes" id="UP000825935"/>
    </source>
</evidence>
<evidence type="ECO:0000256" key="2">
    <source>
        <dbReference type="ARBA" id="ARBA00022857"/>
    </source>
</evidence>
<dbReference type="OMA" id="QYMGDIE"/>
<keyword evidence="6" id="KW-1185">Reference proteome</keyword>
<name>A0A8T2R121_CERRI</name>
<dbReference type="EMBL" id="CM035435">
    <property type="protein sequence ID" value="KAH7289976.1"/>
    <property type="molecule type" value="Genomic_DNA"/>
</dbReference>
<dbReference type="PRINTS" id="PR00080">
    <property type="entry name" value="SDRFAMILY"/>
</dbReference>
<proteinExistence type="inferred from homology"/>
<evidence type="ECO:0000313" key="5">
    <source>
        <dbReference type="EMBL" id="KAH7289976.1"/>
    </source>
</evidence>
<dbReference type="Gene3D" id="3.40.50.720">
    <property type="entry name" value="NAD(P)-binding Rossmann-like Domain"/>
    <property type="match status" value="1"/>
</dbReference>